<accession>A0ABD0NSA4</accession>
<evidence type="ECO:0000313" key="2">
    <source>
        <dbReference type="EMBL" id="KAL0164788.1"/>
    </source>
</evidence>
<dbReference type="PANTHER" id="PTHR21625:SF1">
    <property type="entry name" value="DYNEIN REGULATORY COMPLEX PROTEIN 1"/>
    <property type="match status" value="1"/>
</dbReference>
<feature type="non-terminal residue" evidence="2">
    <location>
        <position position="112"/>
    </location>
</feature>
<proteinExistence type="predicted"/>
<feature type="region of interest" description="Disordered" evidence="1">
    <location>
        <begin position="75"/>
        <end position="96"/>
    </location>
</feature>
<feature type="non-terminal residue" evidence="2">
    <location>
        <position position="1"/>
    </location>
</feature>
<dbReference type="AlphaFoldDB" id="A0ABD0NSA4"/>
<dbReference type="EMBL" id="JAMKFB020000020">
    <property type="protein sequence ID" value="KAL0164788.1"/>
    <property type="molecule type" value="Genomic_DNA"/>
</dbReference>
<dbReference type="Proteomes" id="UP001529510">
    <property type="component" value="Unassembled WGS sequence"/>
</dbReference>
<protein>
    <submittedName>
        <fullName evidence="2">Uncharacterized protein</fullName>
    </submittedName>
</protein>
<dbReference type="InterPro" id="IPR039750">
    <property type="entry name" value="DRC1/DRC2"/>
</dbReference>
<organism evidence="2 3">
    <name type="scientific">Cirrhinus mrigala</name>
    <name type="common">Mrigala</name>
    <dbReference type="NCBI Taxonomy" id="683832"/>
    <lineage>
        <taxon>Eukaryota</taxon>
        <taxon>Metazoa</taxon>
        <taxon>Chordata</taxon>
        <taxon>Craniata</taxon>
        <taxon>Vertebrata</taxon>
        <taxon>Euteleostomi</taxon>
        <taxon>Actinopterygii</taxon>
        <taxon>Neopterygii</taxon>
        <taxon>Teleostei</taxon>
        <taxon>Ostariophysi</taxon>
        <taxon>Cypriniformes</taxon>
        <taxon>Cyprinidae</taxon>
        <taxon>Labeoninae</taxon>
        <taxon>Labeonini</taxon>
        <taxon>Cirrhinus</taxon>
    </lineage>
</organism>
<dbReference type="PANTHER" id="PTHR21625">
    <property type="entry name" value="NYD-SP28 PROTEIN"/>
    <property type="match status" value="1"/>
</dbReference>
<comment type="caution">
    <text evidence="2">The sequence shown here is derived from an EMBL/GenBank/DDBJ whole genome shotgun (WGS) entry which is preliminary data.</text>
</comment>
<reference evidence="2 3" key="1">
    <citation type="submission" date="2024-05" db="EMBL/GenBank/DDBJ databases">
        <title>Genome sequencing and assembly of Indian major carp, Cirrhinus mrigala (Hamilton, 1822).</title>
        <authorList>
            <person name="Mohindra V."/>
            <person name="Chowdhury L.M."/>
            <person name="Lal K."/>
            <person name="Jena J.K."/>
        </authorList>
    </citation>
    <scope>NUCLEOTIDE SEQUENCE [LARGE SCALE GENOMIC DNA]</scope>
    <source>
        <strain evidence="2">CM1030</strain>
        <tissue evidence="2">Blood</tissue>
    </source>
</reference>
<gene>
    <name evidence="2" type="ORF">M9458_040541</name>
</gene>
<name>A0ABD0NSA4_CIRMR</name>
<evidence type="ECO:0000313" key="3">
    <source>
        <dbReference type="Proteomes" id="UP001529510"/>
    </source>
</evidence>
<evidence type="ECO:0000256" key="1">
    <source>
        <dbReference type="SAM" id="MobiDB-lite"/>
    </source>
</evidence>
<sequence>HFAALDAERFEKLWLMSEDEAKALAHRVLETDRIIHEQQLGLVWVSPQLAFMERSGPIEHKTLRMASQATADTLQAETGGDLVEESESLEDTSSGVNRRTVKRILDLLCDEL</sequence>
<keyword evidence="3" id="KW-1185">Reference proteome</keyword>